<feature type="compositionally biased region" description="Acidic residues" evidence="3">
    <location>
        <begin position="15"/>
        <end position="24"/>
    </location>
</feature>
<evidence type="ECO:0000256" key="2">
    <source>
        <dbReference type="ARBA" id="ARBA00023242"/>
    </source>
</evidence>
<dbReference type="Pfam" id="PF11951">
    <property type="entry name" value="Fungal_trans_2"/>
    <property type="match status" value="1"/>
</dbReference>
<reference evidence="5" key="1">
    <citation type="submission" date="2022-09" db="EMBL/GenBank/DDBJ databases">
        <title>Fusarium specimens isolated from Avocado Roots.</title>
        <authorList>
            <person name="Stajich J."/>
            <person name="Roper C."/>
            <person name="Heimlech-Rivalta G."/>
        </authorList>
    </citation>
    <scope>NUCLEOTIDE SEQUENCE</scope>
    <source>
        <strain evidence="5">CF00136</strain>
    </source>
</reference>
<accession>A0A9W8S2D1</accession>
<evidence type="ECO:0000313" key="6">
    <source>
        <dbReference type="Proteomes" id="UP001152049"/>
    </source>
</evidence>
<dbReference type="EMBL" id="JAOQAZ010000010">
    <property type="protein sequence ID" value="KAJ4263488.1"/>
    <property type="molecule type" value="Genomic_DNA"/>
</dbReference>
<name>A0A9W8S2D1_9HYPO</name>
<evidence type="ECO:0000256" key="4">
    <source>
        <dbReference type="SAM" id="Phobius"/>
    </source>
</evidence>
<dbReference type="GO" id="GO:0045944">
    <property type="term" value="P:positive regulation of transcription by RNA polymerase II"/>
    <property type="evidence" value="ECO:0007669"/>
    <property type="project" value="TreeGrafter"/>
</dbReference>
<dbReference type="Proteomes" id="UP001152049">
    <property type="component" value="Unassembled WGS sequence"/>
</dbReference>
<evidence type="ECO:0000256" key="1">
    <source>
        <dbReference type="ARBA" id="ARBA00004123"/>
    </source>
</evidence>
<dbReference type="AlphaFoldDB" id="A0A9W8S2D1"/>
<keyword evidence="4" id="KW-0812">Transmembrane</keyword>
<dbReference type="PANTHER" id="PTHR37534">
    <property type="entry name" value="TRANSCRIPTIONAL ACTIVATOR PROTEIN UGA3"/>
    <property type="match status" value="1"/>
</dbReference>
<comment type="subcellular location">
    <subcellularLocation>
        <location evidence="1">Nucleus</location>
    </subcellularLocation>
</comment>
<comment type="caution">
    <text evidence="5">The sequence shown here is derived from an EMBL/GenBank/DDBJ whole genome shotgun (WGS) entry which is preliminary data.</text>
</comment>
<dbReference type="PANTHER" id="PTHR37534:SF15">
    <property type="entry name" value="ZN(II)2CYS6 TRANSCRIPTION FACTOR (EUROFUNG)"/>
    <property type="match status" value="1"/>
</dbReference>
<keyword evidence="2" id="KW-0539">Nucleus</keyword>
<dbReference type="OrthoDB" id="5386330at2759"/>
<dbReference type="InterPro" id="IPR021858">
    <property type="entry name" value="Fun_TF"/>
</dbReference>
<dbReference type="GO" id="GO:0005634">
    <property type="term" value="C:nucleus"/>
    <property type="evidence" value="ECO:0007669"/>
    <property type="project" value="UniProtKB-SubCell"/>
</dbReference>
<evidence type="ECO:0000313" key="5">
    <source>
        <dbReference type="EMBL" id="KAJ4263488.1"/>
    </source>
</evidence>
<sequence length="226" mass="25497">MPRAPRKYIPKVKEEEEGEEEDEEVIRPEVQDFNAYEHVGDDTSSQAVLAPYYPSLAARDEVIQPSSPMASPDHITPWQRHLLNHFSEHIAPEMAVIDDHNNGWRNLVLPLACADELVMSAVMSVSAFHLAEKGINNQIVSASMHYSKAIRELRKRQDLQVYDVHERYRIILAIVVLLLAMIVNGSPDFPIMFRMLQSALDMVGGEDVLGFGSQMIAEFSAQQISK</sequence>
<gene>
    <name evidence="5" type="ORF">NW762_006307</name>
</gene>
<evidence type="ECO:0000256" key="3">
    <source>
        <dbReference type="SAM" id="MobiDB-lite"/>
    </source>
</evidence>
<feature type="region of interest" description="Disordered" evidence="3">
    <location>
        <begin position="1"/>
        <end position="25"/>
    </location>
</feature>
<keyword evidence="4" id="KW-0472">Membrane</keyword>
<feature type="compositionally biased region" description="Basic residues" evidence="3">
    <location>
        <begin position="1"/>
        <end position="10"/>
    </location>
</feature>
<dbReference type="GO" id="GO:0003700">
    <property type="term" value="F:DNA-binding transcription factor activity"/>
    <property type="evidence" value="ECO:0007669"/>
    <property type="project" value="TreeGrafter"/>
</dbReference>
<organism evidence="5 6">
    <name type="scientific">Fusarium torreyae</name>
    <dbReference type="NCBI Taxonomy" id="1237075"/>
    <lineage>
        <taxon>Eukaryota</taxon>
        <taxon>Fungi</taxon>
        <taxon>Dikarya</taxon>
        <taxon>Ascomycota</taxon>
        <taxon>Pezizomycotina</taxon>
        <taxon>Sordariomycetes</taxon>
        <taxon>Hypocreomycetidae</taxon>
        <taxon>Hypocreales</taxon>
        <taxon>Nectriaceae</taxon>
        <taxon>Fusarium</taxon>
    </lineage>
</organism>
<feature type="transmembrane region" description="Helical" evidence="4">
    <location>
        <begin position="168"/>
        <end position="186"/>
    </location>
</feature>
<dbReference type="GO" id="GO:0000976">
    <property type="term" value="F:transcription cis-regulatory region binding"/>
    <property type="evidence" value="ECO:0007669"/>
    <property type="project" value="TreeGrafter"/>
</dbReference>
<keyword evidence="6" id="KW-1185">Reference proteome</keyword>
<protein>
    <submittedName>
        <fullName evidence="5">Uncharacterized protein</fullName>
    </submittedName>
</protein>
<proteinExistence type="predicted"/>
<keyword evidence="4" id="KW-1133">Transmembrane helix</keyword>